<proteinExistence type="predicted"/>
<dbReference type="Proteomes" id="UP001057402">
    <property type="component" value="Chromosome 5"/>
</dbReference>
<evidence type="ECO:0000313" key="1">
    <source>
        <dbReference type="EMBL" id="KAI4368833.1"/>
    </source>
</evidence>
<reference evidence="2" key="1">
    <citation type="journal article" date="2023" name="Front. Plant Sci.">
        <title>Chromosomal-level genome assembly of Melastoma candidum provides insights into trichome evolution.</title>
        <authorList>
            <person name="Zhong Y."/>
            <person name="Wu W."/>
            <person name="Sun C."/>
            <person name="Zou P."/>
            <person name="Liu Y."/>
            <person name="Dai S."/>
            <person name="Zhou R."/>
        </authorList>
    </citation>
    <scope>NUCLEOTIDE SEQUENCE [LARGE SCALE GENOMIC DNA]</scope>
</reference>
<gene>
    <name evidence="1" type="ORF">MLD38_017345</name>
</gene>
<keyword evidence="2" id="KW-1185">Reference proteome</keyword>
<evidence type="ECO:0000313" key="2">
    <source>
        <dbReference type="Proteomes" id="UP001057402"/>
    </source>
</evidence>
<name>A0ACB9QQ93_9MYRT</name>
<protein>
    <submittedName>
        <fullName evidence="1">Uncharacterized protein</fullName>
    </submittedName>
</protein>
<accession>A0ACB9QQ93</accession>
<comment type="caution">
    <text evidence="1">The sequence shown here is derived from an EMBL/GenBank/DDBJ whole genome shotgun (WGS) entry which is preliminary data.</text>
</comment>
<dbReference type="EMBL" id="CM042884">
    <property type="protein sequence ID" value="KAI4368833.1"/>
    <property type="molecule type" value="Genomic_DNA"/>
</dbReference>
<sequence length="828" mass="91994">MELLRPFHPHPAGDFLPLGGLLDPPLSPSCSPDVSGEVGGGNDKVYVAVGTTLEKGIGLIRWSVERFSGKEICVLHVHRPSPLIPTLLGKLPASQANEEVVISFRVEERKAMRKLLRNYLAVCATLKVEASVIVSQDEHVPTGIVEMVSRHGIRRLVMGAVPENCMKVKKGSSKAYFAARNVPCFCEISFVNRGKHLWTRDATEGPSASGTCSQRQTSSSGSDACGSLGHNDSNPAPMTEHAQDEALNPETDSYVSTSGYLLQNRQGSYSPAGTTSCSGDTFTEEMVFEDSVMRSVDGSSCDCLIETWEEADAVNMEARQKEIDRKRIEKEAMKALSKVKAFEAACGRETALRVEAEDKLDTILQEQQKALEEKEELARKLQRTMRNVALLDSRAGEATRRSEETAEELRVIEVSIANLRMEKQRIQRQKAEAAHWLDRWKNRGQSGPSRFVGFITGPREDIPELAEFSLAELESATCYFSESFKIGQSGFGCVYKGEMLGRTVAIKKLHPHNVQGQLEFQKEVEVLSNLQHPHLVSLLGACSEAGSLVYEYLPNGSLLDRLFRKNTCPPLRWKDRVRIIAEIASALCFLHSSKPERIVHGNLKPENILLDSKLGCKICDFGICRLVADETLRCPSFRHTSEPKNAFPYTDPEFHRDGVLTAKSDVYSFGLVILQLLTGRLPLGLVSEVRKAVSHGKLEALLDLSAGEWPSSVVTRLLELGLQCCETIGRVRPDLTPSLVREFELLHTLKERPIPSFFLCPILREIMHDPQIAADGFTYERAALLVWLQNGRDTSPMTNLKLSNLQLTPNHALRQAIQDWLCKSCEFS</sequence>
<organism evidence="1 2">
    <name type="scientific">Melastoma candidum</name>
    <dbReference type="NCBI Taxonomy" id="119954"/>
    <lineage>
        <taxon>Eukaryota</taxon>
        <taxon>Viridiplantae</taxon>
        <taxon>Streptophyta</taxon>
        <taxon>Embryophyta</taxon>
        <taxon>Tracheophyta</taxon>
        <taxon>Spermatophyta</taxon>
        <taxon>Magnoliopsida</taxon>
        <taxon>eudicotyledons</taxon>
        <taxon>Gunneridae</taxon>
        <taxon>Pentapetalae</taxon>
        <taxon>rosids</taxon>
        <taxon>malvids</taxon>
        <taxon>Myrtales</taxon>
        <taxon>Melastomataceae</taxon>
        <taxon>Melastomatoideae</taxon>
        <taxon>Melastomateae</taxon>
        <taxon>Melastoma</taxon>
    </lineage>
</organism>